<dbReference type="Proteomes" id="UP001162992">
    <property type="component" value="Chromosome 17"/>
</dbReference>
<protein>
    <submittedName>
        <fullName evidence="1">Uncharacterized protein</fullName>
    </submittedName>
</protein>
<name>A0ACC2B6W4_DIPCM</name>
<evidence type="ECO:0000313" key="2">
    <source>
        <dbReference type="Proteomes" id="UP001162992"/>
    </source>
</evidence>
<comment type="caution">
    <text evidence="1">The sequence shown here is derived from an EMBL/GenBank/DDBJ whole genome shotgun (WGS) entry which is preliminary data.</text>
</comment>
<gene>
    <name evidence="1" type="ORF">O6H91_17G053500</name>
</gene>
<dbReference type="EMBL" id="CM055108">
    <property type="protein sequence ID" value="KAJ7525488.1"/>
    <property type="molecule type" value="Genomic_DNA"/>
</dbReference>
<evidence type="ECO:0000313" key="1">
    <source>
        <dbReference type="EMBL" id="KAJ7525488.1"/>
    </source>
</evidence>
<reference evidence="2" key="1">
    <citation type="journal article" date="2024" name="Proc. Natl. Acad. Sci. U.S.A.">
        <title>Extraordinary preservation of gene collinearity over three hundred million years revealed in homosporous lycophytes.</title>
        <authorList>
            <person name="Li C."/>
            <person name="Wickell D."/>
            <person name="Kuo L.Y."/>
            <person name="Chen X."/>
            <person name="Nie B."/>
            <person name="Liao X."/>
            <person name="Peng D."/>
            <person name="Ji J."/>
            <person name="Jenkins J."/>
            <person name="Williams M."/>
            <person name="Shu S."/>
            <person name="Plott C."/>
            <person name="Barry K."/>
            <person name="Rajasekar S."/>
            <person name="Grimwood J."/>
            <person name="Han X."/>
            <person name="Sun S."/>
            <person name="Hou Z."/>
            <person name="He W."/>
            <person name="Dai G."/>
            <person name="Sun C."/>
            <person name="Schmutz J."/>
            <person name="Leebens-Mack J.H."/>
            <person name="Li F.W."/>
            <person name="Wang L."/>
        </authorList>
    </citation>
    <scope>NUCLEOTIDE SEQUENCE [LARGE SCALE GENOMIC DNA]</scope>
    <source>
        <strain evidence="2">cv. PW_Plant_1</strain>
    </source>
</reference>
<accession>A0ACC2B6W4</accession>
<sequence>MSCTQVYDLALSETAAIGSFTHSKFNKRFSSTRRVAAKAVEGSKRMNGLHVTQIDDLLGSGYITASAAVKAKKGEILTSDHGLPLDQEAFRFIYSDPTTRCRELYSDCKGWKDDDRMEDEALLAKLQLVAAMASDRAEMHAILATQRDNWNKLFQDTLRLTTISAAMISALNGGPSTCLSLSLAAALLNVGSAGMMYVVNQFQPSQLAEEQRTATRLFRDLEKDIEITLKIDRRLREDFNTFLKSRIERLHSLDKAYPLPLTPGGLEKFPEVIAPPQLSPSVDESLPEIPVANFSNGWTAELASDLKNTSEVIKAADVTIYLDWAKNVLKFNKMFATAAPLLAAAGGAFSIFDALGYLNMSVFAACFSILSMFASSLSHDTQLGMIFELYRNSAGYFADIDASIQRAIRMPVEKRENGALFHQRVALMLGRRDQMPIVSVKDKRAGSLF</sequence>
<organism evidence="1 2">
    <name type="scientific">Diphasiastrum complanatum</name>
    <name type="common">Issler's clubmoss</name>
    <name type="synonym">Lycopodium complanatum</name>
    <dbReference type="NCBI Taxonomy" id="34168"/>
    <lineage>
        <taxon>Eukaryota</taxon>
        <taxon>Viridiplantae</taxon>
        <taxon>Streptophyta</taxon>
        <taxon>Embryophyta</taxon>
        <taxon>Tracheophyta</taxon>
        <taxon>Lycopodiopsida</taxon>
        <taxon>Lycopodiales</taxon>
        <taxon>Lycopodiaceae</taxon>
        <taxon>Lycopodioideae</taxon>
        <taxon>Diphasiastrum</taxon>
    </lineage>
</organism>
<proteinExistence type="predicted"/>
<keyword evidence="2" id="KW-1185">Reference proteome</keyword>